<organism evidence="3 4">
    <name type="scientific">Pyronema omphalodes (strain CBS 100304)</name>
    <name type="common">Pyronema confluens</name>
    <dbReference type="NCBI Taxonomy" id="1076935"/>
    <lineage>
        <taxon>Eukaryota</taxon>
        <taxon>Fungi</taxon>
        <taxon>Dikarya</taxon>
        <taxon>Ascomycota</taxon>
        <taxon>Pezizomycotina</taxon>
        <taxon>Pezizomycetes</taxon>
        <taxon>Pezizales</taxon>
        <taxon>Pyronemataceae</taxon>
        <taxon>Pyronema</taxon>
    </lineage>
</organism>
<evidence type="ECO:0000313" key="3">
    <source>
        <dbReference type="EMBL" id="CCX11733.1"/>
    </source>
</evidence>
<dbReference type="EMBL" id="HF935642">
    <property type="protein sequence ID" value="CCX11733.1"/>
    <property type="molecule type" value="Genomic_DNA"/>
</dbReference>
<accession>U4L534</accession>
<keyword evidence="2" id="KW-0472">Membrane</keyword>
<protein>
    <submittedName>
        <fullName evidence="3">Uncharacterized protein</fullName>
    </submittedName>
</protein>
<feature type="transmembrane region" description="Helical" evidence="2">
    <location>
        <begin position="176"/>
        <end position="196"/>
    </location>
</feature>
<evidence type="ECO:0000256" key="1">
    <source>
        <dbReference type="SAM" id="MobiDB-lite"/>
    </source>
</evidence>
<dbReference type="AlphaFoldDB" id="U4L534"/>
<sequence>MLAVLDADAWAAWRIGPEEGRVMKRRTTAEEAVWDAWRRRSLVTGRKFLHSHPNPGQPKGAVKPLPPSQSAHHRFCFFSDRNNKYPHPPPDARPFPPQYTLAISLSFTDYHIRSTTLIPHNRSTKHQKTSNSIKMQFNFVAVTLAALVASAAAQNATNGTNGTTPSLPKAPESGAFSNAVSGGLLGAAIAGGLALVL</sequence>
<keyword evidence="4" id="KW-1185">Reference proteome</keyword>
<dbReference type="Proteomes" id="UP000018144">
    <property type="component" value="Unassembled WGS sequence"/>
</dbReference>
<feature type="transmembrane region" description="Helical" evidence="2">
    <location>
        <begin position="137"/>
        <end position="156"/>
    </location>
</feature>
<evidence type="ECO:0000256" key="2">
    <source>
        <dbReference type="SAM" id="Phobius"/>
    </source>
</evidence>
<keyword evidence="2" id="KW-1133">Transmembrane helix</keyword>
<name>U4L534_PYROM</name>
<proteinExistence type="predicted"/>
<gene>
    <name evidence="3" type="ORF">PCON_11327</name>
</gene>
<feature type="region of interest" description="Disordered" evidence="1">
    <location>
        <begin position="49"/>
        <end position="70"/>
    </location>
</feature>
<evidence type="ECO:0000313" key="4">
    <source>
        <dbReference type="Proteomes" id="UP000018144"/>
    </source>
</evidence>
<reference evidence="3 4" key="1">
    <citation type="journal article" date="2013" name="PLoS Genet.">
        <title>The genome and development-dependent transcriptomes of Pyronema confluens: a window into fungal evolution.</title>
        <authorList>
            <person name="Traeger S."/>
            <person name="Altegoer F."/>
            <person name="Freitag M."/>
            <person name="Gabaldon T."/>
            <person name="Kempken F."/>
            <person name="Kumar A."/>
            <person name="Marcet-Houben M."/>
            <person name="Poggeler S."/>
            <person name="Stajich J.E."/>
            <person name="Nowrousian M."/>
        </authorList>
    </citation>
    <scope>NUCLEOTIDE SEQUENCE [LARGE SCALE GENOMIC DNA]</scope>
    <source>
        <strain evidence="4">CBS 100304</strain>
        <tissue evidence="3">Vegetative mycelium</tissue>
    </source>
</reference>
<keyword evidence="2" id="KW-0812">Transmembrane</keyword>